<dbReference type="Pfam" id="PF02653">
    <property type="entry name" value="BPD_transp_2"/>
    <property type="match status" value="1"/>
</dbReference>
<organism evidence="7 8">
    <name type="scientific">Skermanella stibiiresistens SB22</name>
    <dbReference type="NCBI Taxonomy" id="1385369"/>
    <lineage>
        <taxon>Bacteria</taxon>
        <taxon>Pseudomonadati</taxon>
        <taxon>Pseudomonadota</taxon>
        <taxon>Alphaproteobacteria</taxon>
        <taxon>Rhodospirillales</taxon>
        <taxon>Azospirillaceae</taxon>
        <taxon>Skermanella</taxon>
    </lineage>
</organism>
<proteinExistence type="predicted"/>
<feature type="transmembrane region" description="Helical" evidence="6">
    <location>
        <begin position="84"/>
        <end position="100"/>
    </location>
</feature>
<dbReference type="InterPro" id="IPR001851">
    <property type="entry name" value="ABC_transp_permease"/>
</dbReference>
<accession>W9H0Z2</accession>
<keyword evidence="8" id="KW-1185">Reference proteome</keyword>
<keyword evidence="2" id="KW-1003">Cell membrane</keyword>
<comment type="caution">
    <text evidence="7">The sequence shown here is derived from an EMBL/GenBank/DDBJ whole genome shotgun (WGS) entry which is preliminary data.</text>
</comment>
<feature type="transmembrane region" description="Helical" evidence="6">
    <location>
        <begin position="327"/>
        <end position="345"/>
    </location>
</feature>
<evidence type="ECO:0000256" key="4">
    <source>
        <dbReference type="ARBA" id="ARBA00022989"/>
    </source>
</evidence>
<dbReference type="AlphaFoldDB" id="W9H0Z2"/>
<feature type="transmembrane region" description="Helical" evidence="6">
    <location>
        <begin position="202"/>
        <end position="223"/>
    </location>
</feature>
<feature type="transmembrane region" description="Helical" evidence="6">
    <location>
        <begin position="272"/>
        <end position="289"/>
    </location>
</feature>
<dbReference type="PATRIC" id="fig|1385369.3.peg.4447"/>
<feature type="transmembrane region" description="Helical" evidence="6">
    <location>
        <begin position="296"/>
        <end position="312"/>
    </location>
</feature>
<gene>
    <name evidence="7" type="ORF">N825_12805</name>
</gene>
<evidence type="ECO:0000256" key="5">
    <source>
        <dbReference type="ARBA" id="ARBA00023136"/>
    </source>
</evidence>
<evidence type="ECO:0000256" key="2">
    <source>
        <dbReference type="ARBA" id="ARBA00022475"/>
    </source>
</evidence>
<dbReference type="STRING" id="1385369.N825_12805"/>
<dbReference type="GO" id="GO:0022857">
    <property type="term" value="F:transmembrane transporter activity"/>
    <property type="evidence" value="ECO:0007669"/>
    <property type="project" value="InterPro"/>
</dbReference>
<comment type="subcellular location">
    <subcellularLocation>
        <location evidence="1">Cell membrane</location>
        <topology evidence="1">Multi-pass membrane protein</topology>
    </subcellularLocation>
</comment>
<protein>
    <submittedName>
        <fullName evidence="7">Sugar ABC transporter permease</fullName>
    </submittedName>
</protein>
<evidence type="ECO:0000313" key="8">
    <source>
        <dbReference type="Proteomes" id="UP000019486"/>
    </source>
</evidence>
<dbReference type="PANTHER" id="PTHR47089">
    <property type="entry name" value="ABC TRANSPORTER, PERMEASE PROTEIN"/>
    <property type="match status" value="1"/>
</dbReference>
<feature type="transmembrane region" description="Helical" evidence="6">
    <location>
        <begin position="235"/>
        <end position="260"/>
    </location>
</feature>
<feature type="transmembrane region" description="Helical" evidence="6">
    <location>
        <begin position="106"/>
        <end position="125"/>
    </location>
</feature>
<keyword evidence="5 6" id="KW-0472">Membrane</keyword>
<keyword evidence="3 6" id="KW-0812">Transmembrane</keyword>
<feature type="transmembrane region" description="Helical" evidence="6">
    <location>
        <begin position="50"/>
        <end position="72"/>
    </location>
</feature>
<dbReference type="EMBL" id="AVFL01000018">
    <property type="protein sequence ID" value="EWY38377.1"/>
    <property type="molecule type" value="Genomic_DNA"/>
</dbReference>
<dbReference type="Proteomes" id="UP000019486">
    <property type="component" value="Unassembled WGS sequence"/>
</dbReference>
<evidence type="ECO:0000256" key="3">
    <source>
        <dbReference type="ARBA" id="ARBA00022692"/>
    </source>
</evidence>
<sequence>MPGWVNYALLPALNLVAALAVSSLVILAIGENPIAAMGVLLYGSFGYPEAVGFTLYYTTNFIFTGLAVSVAFHCGLFNIGGEGQAYIGGLAVGLVGLWFGGAPWPVVAIIAIAAGAAGGAAWAYVPAWLQAHRGSHIVITTIMFNFIAASVMTYLLVDVLIAPGQQSPESRQFDQSTWLPFMHQALGWIGIRIPNSPLNLSFVWALVCCALVWVLIWHTRWGYEIRTVGQNERAAVYAGISPSGNIILAMAISGALAGFVGLNEVLGVNHRLILGFTGGVGFVGIAVALMGRNHPIGIVLAALLFGALYQGGSELAFDFPNINREMVVVIQGLVILFAGALENLFKSRVEALFRRSTRQPATAG</sequence>
<evidence type="ECO:0000256" key="6">
    <source>
        <dbReference type="SAM" id="Phobius"/>
    </source>
</evidence>
<name>W9H0Z2_9PROT</name>
<dbReference type="CDD" id="cd06580">
    <property type="entry name" value="TM_PBP1_transp_TpRbsC_like"/>
    <property type="match status" value="1"/>
</dbReference>
<keyword evidence="4 6" id="KW-1133">Transmembrane helix</keyword>
<dbReference type="PANTHER" id="PTHR47089:SF1">
    <property type="entry name" value="GUANOSINE ABC TRANSPORTER PERMEASE PROTEIN NUPP"/>
    <property type="match status" value="1"/>
</dbReference>
<feature type="transmembrane region" description="Helical" evidence="6">
    <location>
        <begin position="7"/>
        <end position="30"/>
    </location>
</feature>
<evidence type="ECO:0000313" key="7">
    <source>
        <dbReference type="EMBL" id="EWY38377.1"/>
    </source>
</evidence>
<evidence type="ECO:0000256" key="1">
    <source>
        <dbReference type="ARBA" id="ARBA00004651"/>
    </source>
</evidence>
<feature type="transmembrane region" description="Helical" evidence="6">
    <location>
        <begin position="137"/>
        <end position="157"/>
    </location>
</feature>
<reference evidence="7 8" key="1">
    <citation type="submission" date="2013-08" db="EMBL/GenBank/DDBJ databases">
        <title>The genome sequence of Skermanella stibiiresistens.</title>
        <authorList>
            <person name="Zhu W."/>
            <person name="Wang G."/>
        </authorList>
    </citation>
    <scope>NUCLEOTIDE SEQUENCE [LARGE SCALE GENOMIC DNA]</scope>
    <source>
        <strain evidence="7 8">SB22</strain>
    </source>
</reference>
<dbReference type="GO" id="GO:0005886">
    <property type="term" value="C:plasma membrane"/>
    <property type="evidence" value="ECO:0007669"/>
    <property type="project" value="UniProtKB-SubCell"/>
</dbReference>